<comment type="caution">
    <text evidence="9">The sequence shown here is derived from an EMBL/GenBank/DDBJ whole genome shotgun (WGS) entry which is preliminary data.</text>
</comment>
<sequence length="138" mass="14554">MYDSIDIARAAISLAITPNRSEEEKLIAELTAKNIQATAVDVGGDVINATHIVIERAIFVARKAGIIREEHAQDGAVAGAAREAQAQIVAKAIGLNGGGKIAVCRSGEHISVCIFMSIGMMYLNEVVVGLGHRTISCR</sequence>
<evidence type="ECO:0000256" key="7">
    <source>
        <dbReference type="ARBA" id="ARBA00023159"/>
    </source>
</evidence>
<dbReference type="Pfam" id="PF09021">
    <property type="entry name" value="HutP"/>
    <property type="match status" value="1"/>
</dbReference>
<keyword evidence="5" id="KW-0694">RNA-binding</keyword>
<protein>
    <recommendedName>
        <fullName evidence="4">Hut operon positive regulatory protein</fullName>
    </recommendedName>
</protein>
<comment type="function">
    <text evidence="1">Antiterminator that binds to cis-acting regulatory sequences on the mRNA in the presence of histidine, thereby suppressing transcription termination and activating the hut operon for histidine utilization.</text>
</comment>
<keyword evidence="8" id="KW-0804">Transcription</keyword>
<dbReference type="RefSeq" id="WP_206581529.1">
    <property type="nucleotide sequence ID" value="NZ_JAFJZZ010000001.1"/>
</dbReference>
<dbReference type="AlphaFoldDB" id="A0A939IGX9"/>
<dbReference type="Gene3D" id="3.40.1510.10">
    <property type="entry name" value="Hut operon regulatory protein HutP"/>
    <property type="match status" value="1"/>
</dbReference>
<accession>A0A939IGX9</accession>
<evidence type="ECO:0000256" key="2">
    <source>
        <dbReference type="ARBA" id="ARBA00009992"/>
    </source>
</evidence>
<evidence type="ECO:0000256" key="5">
    <source>
        <dbReference type="ARBA" id="ARBA00022884"/>
    </source>
</evidence>
<dbReference type="EMBL" id="JAFJZZ010000001">
    <property type="protein sequence ID" value="MBN7772752.1"/>
    <property type="molecule type" value="Genomic_DNA"/>
</dbReference>
<evidence type="ECO:0000256" key="8">
    <source>
        <dbReference type="ARBA" id="ARBA00023163"/>
    </source>
</evidence>
<dbReference type="Proteomes" id="UP000664545">
    <property type="component" value="Unassembled WGS sequence"/>
</dbReference>
<organism evidence="9 10">
    <name type="scientific">Clostridium aminobutyricum</name>
    <dbReference type="NCBI Taxonomy" id="33953"/>
    <lineage>
        <taxon>Bacteria</taxon>
        <taxon>Bacillati</taxon>
        <taxon>Bacillota</taxon>
        <taxon>Clostridia</taxon>
        <taxon>Eubacteriales</taxon>
        <taxon>Clostridiaceae</taxon>
        <taxon>Clostridium</taxon>
    </lineage>
</organism>
<evidence type="ECO:0000313" key="10">
    <source>
        <dbReference type="Proteomes" id="UP000664545"/>
    </source>
</evidence>
<comment type="similarity">
    <text evidence="2">Belongs to the HutP family.</text>
</comment>
<comment type="subunit">
    <text evidence="3">Homohexamer.</text>
</comment>
<evidence type="ECO:0000313" key="9">
    <source>
        <dbReference type="EMBL" id="MBN7772752.1"/>
    </source>
</evidence>
<evidence type="ECO:0000256" key="4">
    <source>
        <dbReference type="ARBA" id="ARBA00019377"/>
    </source>
</evidence>
<dbReference type="CDD" id="cd11640">
    <property type="entry name" value="HutP"/>
    <property type="match status" value="1"/>
</dbReference>
<gene>
    <name evidence="9" type="ORF">JYB65_05195</name>
</gene>
<keyword evidence="10" id="KW-1185">Reference proteome</keyword>
<reference evidence="9" key="1">
    <citation type="submission" date="2021-02" db="EMBL/GenBank/DDBJ databases">
        <title>Abyssanaerobacter marinus gen.nov., sp., nov, anaerobic bacterium isolated from the Onnuri vent field of Indian Ocean and suggestion of Mogibacteriaceae fam. nov., and proposal of reclassification of ambiguous this family's genus member.</title>
        <authorList>
            <person name="Kim Y.J."/>
            <person name="Yang J.-A."/>
        </authorList>
    </citation>
    <scope>NUCLEOTIDE SEQUENCE</scope>
    <source>
        <strain evidence="9">DSM 2634</strain>
    </source>
</reference>
<name>A0A939IGX9_CLOAM</name>
<keyword evidence="7" id="KW-0010">Activator</keyword>
<evidence type="ECO:0000256" key="1">
    <source>
        <dbReference type="ARBA" id="ARBA00002945"/>
    </source>
</evidence>
<evidence type="ECO:0000256" key="3">
    <source>
        <dbReference type="ARBA" id="ARBA00011643"/>
    </source>
</evidence>
<proteinExistence type="inferred from homology"/>
<dbReference type="InterPro" id="IPR036482">
    <property type="entry name" value="Regulatory_HutP_sf"/>
</dbReference>
<keyword evidence="6" id="KW-0805">Transcription regulation</keyword>
<evidence type="ECO:0000256" key="6">
    <source>
        <dbReference type="ARBA" id="ARBA00023015"/>
    </source>
</evidence>
<dbReference type="InterPro" id="IPR015111">
    <property type="entry name" value="Regulatory_HutP"/>
</dbReference>
<dbReference type="GO" id="GO:0003723">
    <property type="term" value="F:RNA binding"/>
    <property type="evidence" value="ECO:0007669"/>
    <property type="project" value="UniProtKB-KW"/>
</dbReference>